<proteinExistence type="predicted"/>
<keyword evidence="1" id="KW-1133">Transmembrane helix</keyword>
<sequence length="241" mass="25358">MPSANAGYFAQAPVGLAGQFFGMPAAATALTFVSLALGDSNDIYHLILLLSSPVYLLSNSAAIHLNLHQVRLLLPQQKTHLSVSYNPDNLAVLFHAAEILLQLLLALLILPLLAVLGEGLLLGLMPSGGGAEKRFVLVEATLALITDVLSKDGSEGAETTRCLHVAHNTHNDHGRGFHHRILTGSRSVNLTDNMGHASLVSKEGSEMDGLAGVILRKALHLAPMTTAALAGQKAQRSMSGS</sequence>
<dbReference type="OMA" id="TQTTMGF"/>
<feature type="transmembrane region" description="Helical" evidence="1">
    <location>
        <begin position="20"/>
        <end position="37"/>
    </location>
</feature>
<dbReference type="Proteomes" id="UP000694392">
    <property type="component" value="Unplaced"/>
</dbReference>
<evidence type="ECO:0000313" key="2">
    <source>
        <dbReference type="Ensembl" id="ENSSPUP00000013640.1"/>
    </source>
</evidence>
<accession>A0A8D0H1C2</accession>
<evidence type="ECO:0000256" key="1">
    <source>
        <dbReference type="SAM" id="Phobius"/>
    </source>
</evidence>
<keyword evidence="1" id="KW-0812">Transmembrane</keyword>
<keyword evidence="3" id="KW-1185">Reference proteome</keyword>
<dbReference type="Ensembl" id="ENSSPUT00000014544.1">
    <property type="protein sequence ID" value="ENSSPUP00000013640.1"/>
    <property type="gene ID" value="ENSSPUG00000010501.1"/>
</dbReference>
<feature type="transmembrane region" description="Helical" evidence="1">
    <location>
        <begin position="99"/>
        <end position="124"/>
    </location>
</feature>
<organism evidence="2 3">
    <name type="scientific">Sphenodon punctatus</name>
    <name type="common">Tuatara</name>
    <name type="synonym">Hatteria punctata</name>
    <dbReference type="NCBI Taxonomy" id="8508"/>
    <lineage>
        <taxon>Eukaryota</taxon>
        <taxon>Metazoa</taxon>
        <taxon>Chordata</taxon>
        <taxon>Craniata</taxon>
        <taxon>Vertebrata</taxon>
        <taxon>Euteleostomi</taxon>
        <taxon>Lepidosauria</taxon>
        <taxon>Sphenodontia</taxon>
        <taxon>Sphenodontidae</taxon>
        <taxon>Sphenodon</taxon>
    </lineage>
</organism>
<evidence type="ECO:0000313" key="3">
    <source>
        <dbReference type="Proteomes" id="UP000694392"/>
    </source>
</evidence>
<dbReference type="AlphaFoldDB" id="A0A8D0H1C2"/>
<feature type="transmembrane region" description="Helical" evidence="1">
    <location>
        <begin position="44"/>
        <end position="65"/>
    </location>
</feature>
<reference evidence="2" key="1">
    <citation type="submission" date="2025-08" db="UniProtKB">
        <authorList>
            <consortium name="Ensembl"/>
        </authorList>
    </citation>
    <scope>IDENTIFICATION</scope>
</reference>
<name>A0A8D0H1C2_SPHPU</name>
<dbReference type="GeneTree" id="ENSGT01070000253895"/>
<protein>
    <submittedName>
        <fullName evidence="2">Uncharacterized protein</fullName>
    </submittedName>
</protein>
<keyword evidence="1" id="KW-0472">Membrane</keyword>
<reference evidence="2" key="2">
    <citation type="submission" date="2025-09" db="UniProtKB">
        <authorList>
            <consortium name="Ensembl"/>
        </authorList>
    </citation>
    <scope>IDENTIFICATION</scope>
</reference>